<proteinExistence type="predicted"/>
<protein>
    <submittedName>
        <fullName evidence="2">7531_t:CDS:1</fullName>
    </submittedName>
</protein>
<evidence type="ECO:0000313" key="3">
    <source>
        <dbReference type="Proteomes" id="UP000789570"/>
    </source>
</evidence>
<accession>A0A9N9J0I8</accession>
<evidence type="ECO:0000256" key="1">
    <source>
        <dbReference type="SAM" id="MobiDB-lite"/>
    </source>
</evidence>
<keyword evidence="3" id="KW-1185">Reference proteome</keyword>
<comment type="caution">
    <text evidence="2">The sequence shown here is derived from an EMBL/GenBank/DDBJ whole genome shotgun (WGS) entry which is preliminary data.</text>
</comment>
<name>A0A9N9J0I8_9GLOM</name>
<feature type="non-terminal residue" evidence="2">
    <location>
        <position position="115"/>
    </location>
</feature>
<organism evidence="2 3">
    <name type="scientific">Funneliformis caledonium</name>
    <dbReference type="NCBI Taxonomy" id="1117310"/>
    <lineage>
        <taxon>Eukaryota</taxon>
        <taxon>Fungi</taxon>
        <taxon>Fungi incertae sedis</taxon>
        <taxon>Mucoromycota</taxon>
        <taxon>Glomeromycotina</taxon>
        <taxon>Glomeromycetes</taxon>
        <taxon>Glomerales</taxon>
        <taxon>Glomeraceae</taxon>
        <taxon>Funneliformis</taxon>
    </lineage>
</organism>
<dbReference type="AlphaFoldDB" id="A0A9N9J0I8"/>
<evidence type="ECO:0000313" key="2">
    <source>
        <dbReference type="EMBL" id="CAG8756339.1"/>
    </source>
</evidence>
<feature type="region of interest" description="Disordered" evidence="1">
    <location>
        <begin position="62"/>
        <end position="115"/>
    </location>
</feature>
<sequence>LQERLKELRKKYKKNSGVRQQNTGVPVLKQFIVNNIHQENDIRLIFLSCSQTRQLAVQKNKKIKHTSCSAGDGFKGSSSGSSQKITRKRTRECYNLRFITPPSSPPQTPNFSDEE</sequence>
<gene>
    <name evidence="2" type="ORF">FCALED_LOCUS16644</name>
</gene>
<reference evidence="2" key="1">
    <citation type="submission" date="2021-06" db="EMBL/GenBank/DDBJ databases">
        <authorList>
            <person name="Kallberg Y."/>
            <person name="Tangrot J."/>
            <person name="Rosling A."/>
        </authorList>
    </citation>
    <scope>NUCLEOTIDE SEQUENCE</scope>
    <source>
        <strain evidence="2">UK204</strain>
    </source>
</reference>
<feature type="non-terminal residue" evidence="2">
    <location>
        <position position="1"/>
    </location>
</feature>
<feature type="compositionally biased region" description="Low complexity" evidence="1">
    <location>
        <begin position="69"/>
        <end position="82"/>
    </location>
</feature>
<dbReference type="EMBL" id="CAJVPQ010020529">
    <property type="protein sequence ID" value="CAG8756339.1"/>
    <property type="molecule type" value="Genomic_DNA"/>
</dbReference>
<dbReference type="Proteomes" id="UP000789570">
    <property type="component" value="Unassembled WGS sequence"/>
</dbReference>